<organism evidence="2 3">
    <name type="scientific">Rhodococcus ruber</name>
    <dbReference type="NCBI Taxonomy" id="1830"/>
    <lineage>
        <taxon>Bacteria</taxon>
        <taxon>Bacillati</taxon>
        <taxon>Actinomycetota</taxon>
        <taxon>Actinomycetes</taxon>
        <taxon>Mycobacteriales</taxon>
        <taxon>Nocardiaceae</taxon>
        <taxon>Rhodococcus</taxon>
    </lineage>
</organism>
<feature type="region of interest" description="Disordered" evidence="1">
    <location>
        <begin position="1"/>
        <end position="56"/>
    </location>
</feature>
<dbReference type="AlphaFoldDB" id="A0A098BPC2"/>
<name>A0A098BPC2_9NOCA</name>
<evidence type="ECO:0000313" key="3">
    <source>
        <dbReference type="Proteomes" id="UP000042997"/>
    </source>
</evidence>
<accession>A0A098BPC2</accession>
<gene>
    <name evidence="2" type="ORF">RHRU231_600025</name>
</gene>
<feature type="compositionally biased region" description="Gly residues" evidence="1">
    <location>
        <begin position="12"/>
        <end position="23"/>
    </location>
</feature>
<sequence>MIRTPHRTKGPGVLGAQGPGQAGPFGRWPDGTEDDETDTPGDTQASPRTPDVKVRG</sequence>
<protein>
    <submittedName>
        <fullName evidence="2">Uncharacterized protein</fullName>
    </submittedName>
</protein>
<proteinExistence type="predicted"/>
<reference evidence="2 3" key="1">
    <citation type="journal article" date="2014" name="Genome Announc.">
        <title>Draft Genome Sequence of Propane- and Butane-Oxidizing Actinobacterium Rhodococcus ruber IEGM 231.</title>
        <authorList>
            <person name="Ivshina I.B."/>
            <person name="Kuyukina M.S."/>
            <person name="Krivoruchko A.V."/>
            <person name="Barbe V."/>
            <person name="Fischer C."/>
        </authorList>
    </citation>
    <scope>NUCLEOTIDE SEQUENCE [LARGE SCALE GENOMIC DNA]</scope>
</reference>
<dbReference type="EMBL" id="CCSD01000073">
    <property type="protein sequence ID" value="CDZ90092.1"/>
    <property type="molecule type" value="Genomic_DNA"/>
</dbReference>
<dbReference type="Proteomes" id="UP000042997">
    <property type="component" value="Unassembled WGS sequence"/>
</dbReference>
<evidence type="ECO:0000313" key="2">
    <source>
        <dbReference type="EMBL" id="CDZ90092.1"/>
    </source>
</evidence>
<evidence type="ECO:0000256" key="1">
    <source>
        <dbReference type="SAM" id="MobiDB-lite"/>
    </source>
</evidence>